<comment type="subcellular location">
    <subcellularLocation>
        <location evidence="1">Cell outer membrane</location>
        <topology evidence="1">Multi-pass membrane protein</topology>
    </subcellularLocation>
</comment>
<dbReference type="GO" id="GO:0009279">
    <property type="term" value="C:cell outer membrane"/>
    <property type="evidence" value="ECO:0007669"/>
    <property type="project" value="UniProtKB-SubCell"/>
</dbReference>
<dbReference type="PATRIC" id="fig|378806.16.peg.5273"/>
<dbReference type="GO" id="GO:0015344">
    <property type="term" value="F:siderophore uptake transmembrane transporter activity"/>
    <property type="evidence" value="ECO:0007669"/>
    <property type="project" value="TreeGrafter"/>
</dbReference>
<keyword evidence="6" id="KW-0998">Cell outer membrane</keyword>
<dbReference type="PANTHER" id="PTHR30069">
    <property type="entry name" value="TONB-DEPENDENT OUTER MEMBRANE RECEPTOR"/>
    <property type="match status" value="1"/>
</dbReference>
<dbReference type="InterPro" id="IPR039426">
    <property type="entry name" value="TonB-dep_rcpt-like"/>
</dbReference>
<evidence type="ECO:0000256" key="3">
    <source>
        <dbReference type="ARBA" id="ARBA00022452"/>
    </source>
</evidence>
<evidence type="ECO:0000259" key="7">
    <source>
        <dbReference type="Pfam" id="PF25183"/>
    </source>
</evidence>
<feature type="domain" description="TonB-dependent transporter Oar-like beta-barrel" evidence="7">
    <location>
        <begin position="473"/>
        <end position="933"/>
    </location>
</feature>
<organism evidence="8 9">
    <name type="scientific">Stigmatella aurantiaca (strain DW4/3-1)</name>
    <dbReference type="NCBI Taxonomy" id="378806"/>
    <lineage>
        <taxon>Bacteria</taxon>
        <taxon>Pseudomonadati</taxon>
        <taxon>Myxococcota</taxon>
        <taxon>Myxococcia</taxon>
        <taxon>Myxococcales</taxon>
        <taxon>Cystobacterineae</taxon>
        <taxon>Archangiaceae</taxon>
        <taxon>Stigmatella</taxon>
    </lineage>
</organism>
<keyword evidence="3" id="KW-1134">Transmembrane beta strand</keyword>
<dbReference type="SUPFAM" id="SSF49452">
    <property type="entry name" value="Starch-binding domain-like"/>
    <property type="match status" value="1"/>
</dbReference>
<evidence type="ECO:0000256" key="5">
    <source>
        <dbReference type="ARBA" id="ARBA00023136"/>
    </source>
</evidence>
<evidence type="ECO:0000256" key="2">
    <source>
        <dbReference type="ARBA" id="ARBA00022448"/>
    </source>
</evidence>
<evidence type="ECO:0000256" key="6">
    <source>
        <dbReference type="ARBA" id="ARBA00023237"/>
    </source>
</evidence>
<dbReference type="SUPFAM" id="SSF56935">
    <property type="entry name" value="Porins"/>
    <property type="match status" value="1"/>
</dbReference>
<keyword evidence="5" id="KW-0472">Membrane</keyword>
<accession>Q090M2</accession>
<dbReference type="InterPro" id="IPR037066">
    <property type="entry name" value="Plug_dom_sf"/>
</dbReference>
<dbReference type="PROSITE" id="PS01156">
    <property type="entry name" value="TONB_DEPENDENT_REC_2"/>
    <property type="match status" value="1"/>
</dbReference>
<dbReference type="Pfam" id="PF13620">
    <property type="entry name" value="CarboxypepD_reg"/>
    <property type="match status" value="1"/>
</dbReference>
<dbReference type="Gene3D" id="2.40.170.20">
    <property type="entry name" value="TonB-dependent receptor, beta-barrel domain"/>
    <property type="match status" value="1"/>
</dbReference>
<reference evidence="8 9" key="1">
    <citation type="submission" date="2006-04" db="EMBL/GenBank/DDBJ databases">
        <authorList>
            <person name="Nierman W.C."/>
        </authorList>
    </citation>
    <scope>NUCLEOTIDE SEQUENCE [LARGE SCALE GENOMIC DNA]</scope>
    <source>
        <strain evidence="8 9">DW4/3-1</strain>
    </source>
</reference>
<keyword evidence="2" id="KW-0813">Transport</keyword>
<dbReference type="InterPro" id="IPR013784">
    <property type="entry name" value="Carb-bd-like_fold"/>
</dbReference>
<evidence type="ECO:0000313" key="8">
    <source>
        <dbReference type="EMBL" id="EAU66162.1"/>
    </source>
</evidence>
<feature type="domain" description="TonB-dependent transporter Oar-like beta-barrel" evidence="7">
    <location>
        <begin position="310"/>
        <end position="405"/>
    </location>
</feature>
<dbReference type="AlphaFoldDB" id="Q090M2"/>
<dbReference type="Proteomes" id="UP000032702">
    <property type="component" value="Unassembled WGS sequence"/>
</dbReference>
<gene>
    <name evidence="8" type="ORF">STIAU_5297</name>
</gene>
<dbReference type="PANTHER" id="PTHR30069:SF46">
    <property type="entry name" value="OAR PROTEIN"/>
    <property type="match status" value="1"/>
</dbReference>
<keyword evidence="4" id="KW-0812">Transmembrane</keyword>
<name>Q090M2_STIAD</name>
<keyword evidence="8" id="KW-0675">Receptor</keyword>
<dbReference type="InterPro" id="IPR036942">
    <property type="entry name" value="Beta-barrel_TonB_sf"/>
</dbReference>
<evidence type="ECO:0000256" key="1">
    <source>
        <dbReference type="ARBA" id="ARBA00004571"/>
    </source>
</evidence>
<dbReference type="GO" id="GO:0030246">
    <property type="term" value="F:carbohydrate binding"/>
    <property type="evidence" value="ECO:0007669"/>
    <property type="project" value="InterPro"/>
</dbReference>
<dbReference type="InterPro" id="IPR010917">
    <property type="entry name" value="TonB_rcpt_CS"/>
</dbReference>
<dbReference type="GO" id="GO:0044718">
    <property type="term" value="P:siderophore transmembrane transport"/>
    <property type="evidence" value="ECO:0007669"/>
    <property type="project" value="TreeGrafter"/>
</dbReference>
<dbReference type="Pfam" id="PF25183">
    <property type="entry name" value="OMP_b-brl_4"/>
    <property type="match status" value="2"/>
</dbReference>
<dbReference type="InterPro" id="IPR057601">
    <property type="entry name" value="Oar-like_b-barrel"/>
</dbReference>
<evidence type="ECO:0000256" key="4">
    <source>
        <dbReference type="ARBA" id="ARBA00022692"/>
    </source>
</evidence>
<dbReference type="EMBL" id="AAMD01000062">
    <property type="protein sequence ID" value="EAU66162.1"/>
    <property type="molecule type" value="Genomic_DNA"/>
</dbReference>
<protein>
    <submittedName>
        <fullName evidence="8">TonB-dependent outer membrane receptor</fullName>
    </submittedName>
</protein>
<dbReference type="Gene3D" id="2.170.130.10">
    <property type="entry name" value="TonB-dependent receptor, plug domain"/>
    <property type="match status" value="1"/>
</dbReference>
<dbReference type="Gene3D" id="2.60.40.1120">
    <property type="entry name" value="Carboxypeptidase-like, regulatory domain"/>
    <property type="match status" value="1"/>
</dbReference>
<proteinExistence type="predicted"/>
<sequence>MAARSPKFNKLRRVLHPVAPRNMKPFTPSREASRWRRIMTGIARDGAGGGIKDMARKARVFIVLLSRAMCVGSALGLVLLLTAEPALAQKTTATIRISLRAVSGPAASSVTVLAVNTHSGFSTKGIARADGSFLLTGLEPGEYVLTVTQPGGKEVYRKVVAQVGQTVDLNINLEEEEALDLGQGETLVVQGKTPESTTSEVATNVSREEIENLPQSNRNFLNFAALAPGVRVSNDEFNKNFSSGALEARSTNVFVDGVSLKNNVIEGGLVGQDASRGNPFPQLAVSGFRVISQNYKAEYEQANSAIISASTRSGSNDFHGDLFLTFQNQALMARDEFAVMRGELDRPELLRSQFGAAIGGPVVKDKLHFFVTYEGNLQDRSNPVTIGNPTEENLSRFGEFQGSFKSPFREHLGFAKLTWRPADNQTVDLSASLRKETDIRSFGGLVSVESAEDVRNDVVTTSARHQLRLGSLTNEATFQYLNSRFNPTAATPDTVGRDYTGVIRIGGRDTSQDIRQQAFTLRDDVTFADFDWAGQHVVKTGAKLSFQRYEVERTLYGNPVFRYREEADEGLSYDFPAEASYGVGDPKAASNNTQVGVYVQDDWEIAKKLTLNVGLRWDVETNPLNNDYVTPDDVRAAVEELAGIVAQTNGPDFFPVENYLTNGKQRPVFLGAVQPRLGVAFDVMGNGHTVLVAGAGRYYDRTLFNTGVDERLRLRYQVRTFQFSADGAPRGGQQTIAWRPEYLSQQGLDALIDSGVAPAPEIYLLENDTRPQFSDQFSAGARQRVGPVNSSVTLTHIRSKNGIGFYPANRRSTGTRDFIPTPGGFGSVLISVDDRTSVYSSVQVSAEKPYSSELSGAGIEWGASLAYTFGVAKERGGTFNFDYPTVKDSPLTPTATDERHRLVLSGIVGLPLEFKLSTLITLGTGLPYTISDASKGFGPTEFVLRTNGGRAEGFIEFSQVDVRLAKSFTISKAHRLNAFAECFNLFNAKNYGGYDGFLPPEAEPANPKFGMPTVLVGPPRSFQFGMGYSF</sequence>
<comment type="caution">
    <text evidence="8">The sequence shown here is derived from an EMBL/GenBank/DDBJ whole genome shotgun (WGS) entry which is preliminary data.</text>
</comment>
<evidence type="ECO:0000313" key="9">
    <source>
        <dbReference type="Proteomes" id="UP000032702"/>
    </source>
</evidence>